<gene>
    <name evidence="9" type="ORF">RHSIM_Rhsim03G0151300</name>
</gene>
<feature type="compositionally biased region" description="Polar residues" evidence="8">
    <location>
        <begin position="1"/>
        <end position="11"/>
    </location>
</feature>
<dbReference type="FunFam" id="3.30.56.70:FF:000001">
    <property type="entry name" value="tRNA (guanine(26)-N(2))-dimethyltransferase"/>
    <property type="match status" value="1"/>
</dbReference>
<dbReference type="Proteomes" id="UP000626092">
    <property type="component" value="Unassembled WGS sequence"/>
</dbReference>
<keyword evidence="3 7" id="KW-0808">Transferase</keyword>
<comment type="catalytic activity">
    <reaction evidence="7">
        <text>guanosine(26) in tRNA + 2 S-adenosyl-L-methionine = N(2)-dimethylguanosine(26) in tRNA + 2 S-adenosyl-L-homocysteine + 2 H(+)</text>
        <dbReference type="Rhea" id="RHEA:43140"/>
        <dbReference type="Rhea" id="RHEA-COMP:10359"/>
        <dbReference type="Rhea" id="RHEA-COMP:10360"/>
        <dbReference type="ChEBI" id="CHEBI:15378"/>
        <dbReference type="ChEBI" id="CHEBI:57856"/>
        <dbReference type="ChEBI" id="CHEBI:59789"/>
        <dbReference type="ChEBI" id="CHEBI:74269"/>
        <dbReference type="ChEBI" id="CHEBI:74513"/>
        <dbReference type="EC" id="2.1.1.216"/>
    </reaction>
</comment>
<dbReference type="SUPFAM" id="SSF53335">
    <property type="entry name" value="S-adenosyl-L-methionine-dependent methyltransferases"/>
    <property type="match status" value="1"/>
</dbReference>
<dbReference type="PROSITE" id="PS51626">
    <property type="entry name" value="SAM_MT_TRM1"/>
    <property type="match status" value="1"/>
</dbReference>
<name>A0A834H428_RHOSS</name>
<evidence type="ECO:0000256" key="7">
    <source>
        <dbReference type="PROSITE-ProRule" id="PRU00958"/>
    </source>
</evidence>
<dbReference type="AlphaFoldDB" id="A0A834H428"/>
<keyword evidence="4 7" id="KW-0949">S-adenosyl-L-methionine</keyword>
<evidence type="ECO:0000313" key="10">
    <source>
        <dbReference type="Proteomes" id="UP000626092"/>
    </source>
</evidence>
<comment type="caution">
    <text evidence="9">The sequence shown here is derived from an EMBL/GenBank/DDBJ whole genome shotgun (WGS) entry which is preliminary data.</text>
</comment>
<dbReference type="PANTHER" id="PTHR10631:SF9">
    <property type="entry name" value="TRNA (GUANINE(26)-N(2))-DIMETHYLTRANSFERASE"/>
    <property type="match status" value="1"/>
</dbReference>
<dbReference type="GO" id="GO:0002940">
    <property type="term" value="P:tRNA N2-guanine methylation"/>
    <property type="evidence" value="ECO:0007669"/>
    <property type="project" value="TreeGrafter"/>
</dbReference>
<evidence type="ECO:0000256" key="4">
    <source>
        <dbReference type="ARBA" id="ARBA00022691"/>
    </source>
</evidence>
<dbReference type="PANTHER" id="PTHR10631">
    <property type="entry name" value="N 2 ,N 2 -DIMETHYLGUANOSINE TRNA METHYLTRANSFERASE"/>
    <property type="match status" value="1"/>
</dbReference>
<dbReference type="EMBL" id="WJXA01000003">
    <property type="protein sequence ID" value="KAF7147083.1"/>
    <property type="molecule type" value="Genomic_DNA"/>
</dbReference>
<keyword evidence="10" id="KW-1185">Reference proteome</keyword>
<keyword evidence="6 7" id="KW-0694">RNA-binding</keyword>
<dbReference type="Gene3D" id="3.40.50.150">
    <property type="entry name" value="Vaccinia Virus protein VP39"/>
    <property type="match status" value="1"/>
</dbReference>
<dbReference type="GO" id="GO:0160104">
    <property type="term" value="F:tRNA (guanine(26)-N2)-dimethyltransferase activity"/>
    <property type="evidence" value="ECO:0007669"/>
    <property type="project" value="UniProtKB-UniRule"/>
</dbReference>
<organism evidence="9 10">
    <name type="scientific">Rhododendron simsii</name>
    <name type="common">Sims's rhododendron</name>
    <dbReference type="NCBI Taxonomy" id="118357"/>
    <lineage>
        <taxon>Eukaryota</taxon>
        <taxon>Viridiplantae</taxon>
        <taxon>Streptophyta</taxon>
        <taxon>Embryophyta</taxon>
        <taxon>Tracheophyta</taxon>
        <taxon>Spermatophyta</taxon>
        <taxon>Magnoliopsida</taxon>
        <taxon>eudicotyledons</taxon>
        <taxon>Gunneridae</taxon>
        <taxon>Pentapetalae</taxon>
        <taxon>asterids</taxon>
        <taxon>Ericales</taxon>
        <taxon>Ericaceae</taxon>
        <taxon>Ericoideae</taxon>
        <taxon>Rhodoreae</taxon>
        <taxon>Rhododendron</taxon>
    </lineage>
</organism>
<dbReference type="InterPro" id="IPR002905">
    <property type="entry name" value="Trm1"/>
</dbReference>
<evidence type="ECO:0000256" key="8">
    <source>
        <dbReference type="SAM" id="MobiDB-lite"/>
    </source>
</evidence>
<feature type="region of interest" description="Disordered" evidence="8">
    <location>
        <begin position="1"/>
        <end position="32"/>
    </location>
</feature>
<keyword evidence="2 7" id="KW-0489">Methyltransferase</keyword>
<comment type="similarity">
    <text evidence="7">Belongs to the class I-like SAM-binding methyltransferase superfamily. Trm1 family.</text>
</comment>
<evidence type="ECO:0000256" key="5">
    <source>
        <dbReference type="ARBA" id="ARBA00022694"/>
    </source>
</evidence>
<keyword evidence="1 7" id="KW-0820">tRNA-binding</keyword>
<dbReference type="GO" id="GO:0005634">
    <property type="term" value="C:nucleus"/>
    <property type="evidence" value="ECO:0007669"/>
    <property type="project" value="TreeGrafter"/>
</dbReference>
<evidence type="ECO:0000256" key="3">
    <source>
        <dbReference type="ARBA" id="ARBA00022679"/>
    </source>
</evidence>
<evidence type="ECO:0000256" key="6">
    <source>
        <dbReference type="ARBA" id="ARBA00022884"/>
    </source>
</evidence>
<accession>A0A834H428</accession>
<keyword evidence="5 7" id="KW-0819">tRNA processing</keyword>
<sequence length="480" mass="54189">MTFLSPKTLSPSPFPLLPHKNPNTKPPYFHPRSLPTDTLCKSEYRTERGLEFDTGESFFRQESATGRDLGVLAASLHRKSNGCLRVLDAMCGCGIRSLRYLVEAEADFVLANDANEECRQGQDDYSEYFLDLIVYGVNTTYINNIYVAFYWLQFYPTFKSCVRLSGYRRVILANMWRVPRRGGSGEEEKRWAVTHFDADRLMTEYYLQREYFDLIDVDSFGSDSSYFRPAINALKWGGLLYFTSTDGYTSGGNRPYHSVASYGAYVCRVPYSNEVGLRKVIGGAVREASVLGYHVTPLFSYYSFHGPVFRVMLRLSRGMLPDKRHYGFIGYCKRCGHSQAFSWDELGGIDCPCDKSNVSGSLAVLGPLWTGPLHTTTYITEMLNLAEQWGWTNSGMGLDLEKLLRQMIDESHPGLPPGYIIMDEVAKRAKVNSPRIKTMMSSIHEEGYVACRSHIASNALKTNCPMAECVRIAKELNGAD</sequence>
<dbReference type="InterPro" id="IPR029063">
    <property type="entry name" value="SAM-dependent_MTases_sf"/>
</dbReference>
<evidence type="ECO:0000313" key="9">
    <source>
        <dbReference type="EMBL" id="KAF7147083.1"/>
    </source>
</evidence>
<proteinExistence type="inferred from homology"/>
<dbReference type="InterPro" id="IPR042296">
    <property type="entry name" value="tRNA_met_Trm1_C"/>
</dbReference>
<reference evidence="9" key="1">
    <citation type="submission" date="2019-11" db="EMBL/GenBank/DDBJ databases">
        <authorList>
            <person name="Liu Y."/>
            <person name="Hou J."/>
            <person name="Li T.-Q."/>
            <person name="Guan C.-H."/>
            <person name="Wu X."/>
            <person name="Wu H.-Z."/>
            <person name="Ling F."/>
            <person name="Zhang R."/>
            <person name="Shi X.-G."/>
            <person name="Ren J.-P."/>
            <person name="Chen E.-F."/>
            <person name="Sun J.-M."/>
        </authorList>
    </citation>
    <scope>NUCLEOTIDE SEQUENCE</scope>
    <source>
        <strain evidence="9">Adult_tree_wgs_1</strain>
        <tissue evidence="9">Leaves</tissue>
    </source>
</reference>
<evidence type="ECO:0000256" key="1">
    <source>
        <dbReference type="ARBA" id="ARBA00022555"/>
    </source>
</evidence>
<protein>
    <recommendedName>
        <fullName evidence="7">tRNA (guanine(26)-N(2))-dimethyltransferase</fullName>
        <ecNumber evidence="7">2.1.1.216</ecNumber>
    </recommendedName>
</protein>
<dbReference type="Pfam" id="PF02005">
    <property type="entry name" value="TRM"/>
    <property type="match status" value="2"/>
</dbReference>
<evidence type="ECO:0000256" key="2">
    <source>
        <dbReference type="ARBA" id="ARBA00022603"/>
    </source>
</evidence>
<dbReference type="EC" id="2.1.1.216" evidence="7"/>
<dbReference type="OrthoDB" id="6349953at2759"/>
<dbReference type="Gene3D" id="3.30.56.70">
    <property type="entry name" value="N2,N2-dimethylguanosine tRNA methyltransferase, C-terminal domain"/>
    <property type="match status" value="1"/>
</dbReference>
<dbReference type="GO" id="GO:0000049">
    <property type="term" value="F:tRNA binding"/>
    <property type="evidence" value="ECO:0007669"/>
    <property type="project" value="UniProtKB-UniRule"/>
</dbReference>